<gene>
    <name evidence="3" type="ORF">OAUR00152_LOCUS9168</name>
</gene>
<dbReference type="AlphaFoldDB" id="A0A7S4IA24"/>
<feature type="transmembrane region" description="Helical" evidence="2">
    <location>
        <begin position="20"/>
        <end position="37"/>
    </location>
</feature>
<keyword evidence="2" id="KW-1133">Transmembrane helix</keyword>
<proteinExistence type="predicted"/>
<feature type="compositionally biased region" description="Polar residues" evidence="1">
    <location>
        <begin position="352"/>
        <end position="367"/>
    </location>
</feature>
<keyword evidence="2" id="KW-0472">Membrane</keyword>
<sequence>MAAKKLKKTAKSKPPALDKLLMPAIGVALALMGWQYMKGAANEIVRIDPTDELALREVFFGEGPGKSYAVLCHTPSADPSKKSLPISSVFQDAADEYASTNRADFVLMDCNYELPESGKTVAERFGIDLKKRPSIFLSGKVGPPKQVPLKHLKTGHMLTKLLKGMLEPHAQKIENTKDLKAKCLNRDMCGLLLKGGKPEPYVKDAVSNLLNKYPDVTFASVDSTLMLLSNLEEYLPEYKAGKHRFVLFKKVSGGLDIAGKDENETEGEADKKKDTGRLVTSIQPLQYDSLSFGSINTLIQNAINTKGKSMRKIPALPTIKTRTKKLEAAEKKKRDRFVDRERKANEPKPDEQQQQAGMGGRFSQSNDGTKEGRKAERDRRREEHRKEQGYKPKTPEEIAEIERRRRERMAEEEAKWNVGYEEEEGEEGGDSPVEEDYEDLDGDEYVDLDEESAGGSGDDEEEVIDLD</sequence>
<organism evidence="3">
    <name type="scientific">Odontella aurita</name>
    <dbReference type="NCBI Taxonomy" id="265563"/>
    <lineage>
        <taxon>Eukaryota</taxon>
        <taxon>Sar</taxon>
        <taxon>Stramenopiles</taxon>
        <taxon>Ochrophyta</taxon>
        <taxon>Bacillariophyta</taxon>
        <taxon>Mediophyceae</taxon>
        <taxon>Biddulphiophycidae</taxon>
        <taxon>Eupodiscales</taxon>
        <taxon>Odontellaceae</taxon>
        <taxon>Odontella</taxon>
    </lineage>
</organism>
<feature type="compositionally biased region" description="Basic and acidic residues" evidence="1">
    <location>
        <begin position="368"/>
        <end position="415"/>
    </location>
</feature>
<feature type="compositionally biased region" description="Acidic residues" evidence="1">
    <location>
        <begin position="420"/>
        <end position="467"/>
    </location>
</feature>
<name>A0A7S4IA24_9STRA</name>
<feature type="compositionally biased region" description="Basic and acidic residues" evidence="1">
    <location>
        <begin position="324"/>
        <end position="351"/>
    </location>
</feature>
<evidence type="ECO:0000256" key="1">
    <source>
        <dbReference type="SAM" id="MobiDB-lite"/>
    </source>
</evidence>
<feature type="region of interest" description="Disordered" evidence="1">
    <location>
        <begin position="314"/>
        <end position="467"/>
    </location>
</feature>
<dbReference type="EMBL" id="HBKQ01013321">
    <property type="protein sequence ID" value="CAE2223159.1"/>
    <property type="molecule type" value="Transcribed_RNA"/>
</dbReference>
<evidence type="ECO:0000256" key="2">
    <source>
        <dbReference type="SAM" id="Phobius"/>
    </source>
</evidence>
<evidence type="ECO:0000313" key="3">
    <source>
        <dbReference type="EMBL" id="CAE2223159.1"/>
    </source>
</evidence>
<keyword evidence="2" id="KW-0812">Transmembrane</keyword>
<protein>
    <submittedName>
        <fullName evidence="3">Uncharacterized protein</fullName>
    </submittedName>
</protein>
<reference evidence="3" key="1">
    <citation type="submission" date="2021-01" db="EMBL/GenBank/DDBJ databases">
        <authorList>
            <person name="Corre E."/>
            <person name="Pelletier E."/>
            <person name="Niang G."/>
            <person name="Scheremetjew M."/>
            <person name="Finn R."/>
            <person name="Kale V."/>
            <person name="Holt S."/>
            <person name="Cochrane G."/>
            <person name="Meng A."/>
            <person name="Brown T."/>
            <person name="Cohen L."/>
        </authorList>
    </citation>
    <scope>NUCLEOTIDE SEQUENCE</scope>
    <source>
        <strain evidence="3">Isolate 1302-5</strain>
    </source>
</reference>
<accession>A0A7S4IA24</accession>